<keyword evidence="3" id="KW-1185">Reference proteome</keyword>
<protein>
    <submittedName>
        <fullName evidence="2">Aldehyde dehydrogenase family protein</fullName>
    </submittedName>
</protein>
<name>A0ABR8R5W2_9BACI</name>
<gene>
    <name evidence="2" type="ORF">H9650_03450</name>
</gene>
<dbReference type="InterPro" id="IPR016161">
    <property type="entry name" value="Ald_DH/histidinol_DH"/>
</dbReference>
<dbReference type="Proteomes" id="UP000640786">
    <property type="component" value="Unassembled WGS sequence"/>
</dbReference>
<accession>A0ABR8R5W2</accession>
<dbReference type="Gene3D" id="3.40.309.10">
    <property type="entry name" value="Aldehyde Dehydrogenase, Chain A, domain 2"/>
    <property type="match status" value="1"/>
</dbReference>
<dbReference type="PANTHER" id="PTHR11699">
    <property type="entry name" value="ALDEHYDE DEHYDROGENASE-RELATED"/>
    <property type="match status" value="1"/>
</dbReference>
<evidence type="ECO:0000259" key="1">
    <source>
        <dbReference type="Pfam" id="PF00171"/>
    </source>
</evidence>
<evidence type="ECO:0000313" key="2">
    <source>
        <dbReference type="EMBL" id="MBD7943163.1"/>
    </source>
</evidence>
<dbReference type="Pfam" id="PF00171">
    <property type="entry name" value="Aldedh"/>
    <property type="match status" value="1"/>
</dbReference>
<reference evidence="2 3" key="1">
    <citation type="submission" date="2020-08" db="EMBL/GenBank/DDBJ databases">
        <title>A Genomic Blueprint of the Chicken Gut Microbiome.</title>
        <authorList>
            <person name="Gilroy R."/>
            <person name="Ravi A."/>
            <person name="Getino M."/>
            <person name="Pursley I."/>
            <person name="Horton D.L."/>
            <person name="Alikhan N.-F."/>
            <person name="Baker D."/>
            <person name="Gharbi K."/>
            <person name="Hall N."/>
            <person name="Watson M."/>
            <person name="Adriaenssens E.M."/>
            <person name="Foster-Nyarko E."/>
            <person name="Jarju S."/>
            <person name="Secka A."/>
            <person name="Antonio M."/>
            <person name="Oren A."/>
            <person name="Chaudhuri R."/>
            <person name="La Ragione R.M."/>
            <person name="Hildebrand F."/>
            <person name="Pallen M.J."/>
        </authorList>
    </citation>
    <scope>NUCLEOTIDE SEQUENCE [LARGE SCALE GENOMIC DNA]</scope>
    <source>
        <strain evidence="2 3">Sa2BUA9</strain>
    </source>
</reference>
<dbReference type="EMBL" id="JACSQO010000001">
    <property type="protein sequence ID" value="MBD7943163.1"/>
    <property type="molecule type" value="Genomic_DNA"/>
</dbReference>
<sequence>MYYNQSLVYDNPFQLGQIRGIYENHSLVYGGKAIQVNDYENSFYISPTIIVMIIITYRKKSVLSVVRFHSIEEAIGLANDTEYGLVAGVWSKDIDVAHYVAARVEAGQVFVNTYGAAGGVQMPFGGYKKSGIGREKSHLAVQNYVQIKNLAIHIKL</sequence>
<dbReference type="InterPro" id="IPR015590">
    <property type="entry name" value="Aldehyde_DH_dom"/>
</dbReference>
<proteinExistence type="predicted"/>
<feature type="domain" description="Aldehyde dehydrogenase" evidence="1">
    <location>
        <begin position="20"/>
        <end position="149"/>
    </location>
</feature>
<organism evidence="2 3">
    <name type="scientific">Psychrobacillus faecigallinarum</name>
    <dbReference type="NCBI Taxonomy" id="2762235"/>
    <lineage>
        <taxon>Bacteria</taxon>
        <taxon>Bacillati</taxon>
        <taxon>Bacillota</taxon>
        <taxon>Bacilli</taxon>
        <taxon>Bacillales</taxon>
        <taxon>Bacillaceae</taxon>
        <taxon>Psychrobacillus</taxon>
    </lineage>
</organism>
<dbReference type="InterPro" id="IPR016163">
    <property type="entry name" value="Ald_DH_C"/>
</dbReference>
<evidence type="ECO:0000313" key="3">
    <source>
        <dbReference type="Proteomes" id="UP000640786"/>
    </source>
</evidence>
<comment type="caution">
    <text evidence="2">The sequence shown here is derived from an EMBL/GenBank/DDBJ whole genome shotgun (WGS) entry which is preliminary data.</text>
</comment>
<dbReference type="SUPFAM" id="SSF53720">
    <property type="entry name" value="ALDH-like"/>
    <property type="match status" value="1"/>
</dbReference>